<comment type="caution">
    <text evidence="2">The sequence shown here is derived from an EMBL/GenBank/DDBJ whole genome shotgun (WGS) entry which is preliminary data.</text>
</comment>
<accession>A0A1Q6A635</accession>
<organism evidence="2 3">
    <name type="scientific">Mucilaginibacter polytrichastri</name>
    <dbReference type="NCBI Taxonomy" id="1302689"/>
    <lineage>
        <taxon>Bacteria</taxon>
        <taxon>Pseudomonadati</taxon>
        <taxon>Bacteroidota</taxon>
        <taxon>Sphingobacteriia</taxon>
        <taxon>Sphingobacteriales</taxon>
        <taxon>Sphingobacteriaceae</taxon>
        <taxon>Mucilaginibacter</taxon>
    </lineage>
</organism>
<dbReference type="RefSeq" id="WP_074492536.1">
    <property type="nucleotide sequence ID" value="NZ_FPAM01000003.1"/>
</dbReference>
<dbReference type="InterPro" id="IPR017926">
    <property type="entry name" value="GATASE"/>
</dbReference>
<sequence length="275" mass="31263">MTSLREIKIAILDLYNGTANHAIESFEKIVQQYKVKHNLNFSLQVFNVRAANELPGADFDIYISSGGPGNPFSSKEEWDKNYFKLIDELAAHNAADRGAKKHMLFVCHSFQLMCRRFQLGEVSLRNMPSFGVLPVDVVNGGENDSLFKGMSNPFYAVDSRSWQVVAPDMEAFDKLGAEILAIEQERTNDNLPRALMAIRFNKYFIGTQFHPEFGPEVMNDRLLMEDNKRDVVNEWGEVGYRAMLSELNDGDKLTLTFNTMISNFLDEAILHNTPH</sequence>
<evidence type="ECO:0000313" key="2">
    <source>
        <dbReference type="EMBL" id="OKS89480.1"/>
    </source>
</evidence>
<dbReference type="AlphaFoldDB" id="A0A1Q6A635"/>
<dbReference type="InterPro" id="IPR029062">
    <property type="entry name" value="Class_I_gatase-like"/>
</dbReference>
<dbReference type="Gene3D" id="3.40.50.880">
    <property type="match status" value="1"/>
</dbReference>
<dbReference type="OrthoDB" id="639921at2"/>
<dbReference type="SUPFAM" id="SSF52317">
    <property type="entry name" value="Class I glutamine amidotransferase-like"/>
    <property type="match status" value="1"/>
</dbReference>
<proteinExistence type="predicted"/>
<dbReference type="Pfam" id="PF00117">
    <property type="entry name" value="GATase"/>
    <property type="match status" value="1"/>
</dbReference>
<dbReference type="EMBL" id="MPPL01000001">
    <property type="protein sequence ID" value="OKS89480.1"/>
    <property type="molecule type" value="Genomic_DNA"/>
</dbReference>
<dbReference type="PROSITE" id="PS51273">
    <property type="entry name" value="GATASE_TYPE_1"/>
    <property type="match status" value="1"/>
</dbReference>
<evidence type="ECO:0000313" key="3">
    <source>
        <dbReference type="Proteomes" id="UP000186720"/>
    </source>
</evidence>
<reference evidence="2 3" key="1">
    <citation type="submission" date="2016-11" db="EMBL/GenBank/DDBJ databases">
        <title>Whole Genome Sequencing of Mucilaginibacter polytrichastri RG4-7(T) isolated from the moss sample.</title>
        <authorList>
            <person name="Li Y."/>
        </authorList>
    </citation>
    <scope>NUCLEOTIDE SEQUENCE [LARGE SCALE GENOMIC DNA]</scope>
    <source>
        <strain evidence="2 3">RG4-7</strain>
    </source>
</reference>
<dbReference type="STRING" id="1302689.RG47T_4964"/>
<keyword evidence="3" id="KW-1185">Reference proteome</keyword>
<dbReference type="Proteomes" id="UP000186720">
    <property type="component" value="Unassembled WGS sequence"/>
</dbReference>
<evidence type="ECO:0000259" key="1">
    <source>
        <dbReference type="Pfam" id="PF00117"/>
    </source>
</evidence>
<gene>
    <name evidence="2" type="ORF">RG47T_4964</name>
</gene>
<name>A0A1Q6A635_9SPHI</name>
<feature type="domain" description="Glutamine amidotransferase" evidence="1">
    <location>
        <begin position="25"/>
        <end position="223"/>
    </location>
</feature>
<protein>
    <recommendedName>
        <fullName evidence="1">Glutamine amidotransferase domain-containing protein</fullName>
    </recommendedName>
</protein>